<accession>A0A380H1N1</accession>
<keyword evidence="3" id="KW-0456">Lyase</keyword>
<dbReference type="PANTHER" id="PTHR30031:SF0">
    <property type="entry name" value="PHOSPHOENOLPYRUVATE CARBOXYKINASE (ATP)"/>
    <property type="match status" value="1"/>
</dbReference>
<keyword evidence="3" id="KW-0670">Pyruvate</keyword>
<proteinExistence type="predicted"/>
<dbReference type="GO" id="GO:0016301">
    <property type="term" value="F:kinase activity"/>
    <property type="evidence" value="ECO:0007669"/>
    <property type="project" value="UniProtKB-KW"/>
</dbReference>
<dbReference type="InterPro" id="IPR008210">
    <property type="entry name" value="PEP_carboxykinase_N"/>
</dbReference>
<evidence type="ECO:0000313" key="4">
    <source>
        <dbReference type="Proteomes" id="UP000255425"/>
    </source>
</evidence>
<dbReference type="Pfam" id="PF01293">
    <property type="entry name" value="PEPCK_ATP"/>
    <property type="match status" value="1"/>
</dbReference>
<gene>
    <name evidence="3" type="primary">pckA_4</name>
    <name evidence="3" type="ORF">NCTC11807_01233</name>
</gene>
<dbReference type="EMBL" id="UHDZ01000001">
    <property type="protein sequence ID" value="SUM70523.1"/>
    <property type="molecule type" value="Genomic_DNA"/>
</dbReference>
<dbReference type="Gene3D" id="3.40.449.10">
    <property type="entry name" value="Phosphoenolpyruvate Carboxykinase, domain 1"/>
    <property type="match status" value="1"/>
</dbReference>
<dbReference type="SUPFAM" id="SSF68923">
    <property type="entry name" value="PEP carboxykinase N-terminal domain"/>
    <property type="match status" value="1"/>
</dbReference>
<evidence type="ECO:0000313" key="3">
    <source>
        <dbReference type="EMBL" id="SUM70523.1"/>
    </source>
</evidence>
<dbReference type="Proteomes" id="UP000255425">
    <property type="component" value="Unassembled WGS sequence"/>
</dbReference>
<evidence type="ECO:0000256" key="1">
    <source>
        <dbReference type="ARBA" id="ARBA00022432"/>
    </source>
</evidence>
<dbReference type="GO" id="GO:0005524">
    <property type="term" value="F:ATP binding"/>
    <property type="evidence" value="ECO:0007669"/>
    <property type="project" value="InterPro"/>
</dbReference>
<organism evidence="3 4">
    <name type="scientific">Staphylococcus saccharolyticus</name>
    <dbReference type="NCBI Taxonomy" id="33028"/>
    <lineage>
        <taxon>Bacteria</taxon>
        <taxon>Bacillati</taxon>
        <taxon>Bacillota</taxon>
        <taxon>Bacilli</taxon>
        <taxon>Bacillales</taxon>
        <taxon>Staphylococcaceae</taxon>
        <taxon>Staphylococcus</taxon>
    </lineage>
</organism>
<reference evidence="3 4" key="1">
    <citation type="submission" date="2018-06" db="EMBL/GenBank/DDBJ databases">
        <authorList>
            <consortium name="Pathogen Informatics"/>
            <person name="Doyle S."/>
        </authorList>
    </citation>
    <scope>NUCLEOTIDE SEQUENCE [LARGE SCALE GENOMIC DNA]</scope>
    <source>
        <strain evidence="3 4">NCTC11807</strain>
    </source>
</reference>
<keyword evidence="4" id="KW-1185">Reference proteome</keyword>
<dbReference type="InterPro" id="IPR001272">
    <property type="entry name" value="PEP_carboxykinase_ATP"/>
</dbReference>
<keyword evidence="1" id="KW-0312">Gluconeogenesis</keyword>
<dbReference type="GO" id="GO:0004612">
    <property type="term" value="F:phosphoenolpyruvate carboxykinase (ATP) activity"/>
    <property type="evidence" value="ECO:0007669"/>
    <property type="project" value="UniProtKB-EC"/>
</dbReference>
<dbReference type="PANTHER" id="PTHR30031">
    <property type="entry name" value="PHOSPHOENOLPYRUVATE CARBOXYKINASE ATP"/>
    <property type="match status" value="1"/>
</dbReference>
<sequence>MDNKEELYVFNDYAGSDKDTRLKLTVINELAWHNLFAHNMFIRPDSIEEAKTIKPNFTIVSAPHFKADQK</sequence>
<protein>
    <submittedName>
        <fullName evidence="3">Phosphoenolpyruvate carboxykinase</fullName>
        <ecNumber evidence="3">4.1.1.49</ecNumber>
    </submittedName>
</protein>
<keyword evidence="3" id="KW-0808">Transferase</keyword>
<dbReference type="AlphaFoldDB" id="A0A380H1N1"/>
<dbReference type="EC" id="4.1.1.49" evidence="3"/>
<dbReference type="GO" id="GO:0006094">
    <property type="term" value="P:gluconeogenesis"/>
    <property type="evidence" value="ECO:0007669"/>
    <property type="project" value="UniProtKB-KW"/>
</dbReference>
<dbReference type="GO" id="GO:0005829">
    <property type="term" value="C:cytosol"/>
    <property type="evidence" value="ECO:0007669"/>
    <property type="project" value="TreeGrafter"/>
</dbReference>
<keyword evidence="3" id="KW-0418">Kinase</keyword>
<evidence type="ECO:0000256" key="2">
    <source>
        <dbReference type="ARBA" id="ARBA00022793"/>
    </source>
</evidence>
<name>A0A380H1N1_9STAP</name>
<keyword evidence="2" id="KW-0210">Decarboxylase</keyword>